<dbReference type="Gene3D" id="1.20.1050.10">
    <property type="match status" value="1"/>
</dbReference>
<evidence type="ECO:0000259" key="1">
    <source>
        <dbReference type="Pfam" id="PF21972"/>
    </source>
</evidence>
<dbReference type="InterPro" id="IPR036282">
    <property type="entry name" value="Glutathione-S-Trfase_C_sf"/>
</dbReference>
<dbReference type="GO" id="GO:0043517">
    <property type="term" value="P:positive regulation of DNA damage response, signal transduction by p53 class mediator"/>
    <property type="evidence" value="ECO:0007669"/>
    <property type="project" value="InterPro"/>
</dbReference>
<proteinExistence type="predicted"/>
<name>A0A1B6DF55_9HEMI</name>
<dbReference type="EMBL" id="GEDC01012967">
    <property type="protein sequence ID" value="JAS24331.1"/>
    <property type="molecule type" value="Transcribed_RNA"/>
</dbReference>
<dbReference type="InterPro" id="IPR053836">
    <property type="entry name" value="Arc1-like_N"/>
</dbReference>
<dbReference type="PANTHER" id="PTHR44490">
    <property type="entry name" value="EUKARYOTIC TRANSLATION ELONGATION FACTOR 1 EPSILON-1"/>
    <property type="match status" value="1"/>
</dbReference>
<dbReference type="AlphaFoldDB" id="A0A1B6DF55"/>
<accession>A0A1B6DF55</accession>
<feature type="non-terminal residue" evidence="2">
    <location>
        <position position="153"/>
    </location>
</feature>
<dbReference type="PANTHER" id="PTHR44490:SF1">
    <property type="entry name" value="EUKARYOTIC TRANSLATION ELONGATION FACTOR 1 EPSILON-1"/>
    <property type="match status" value="1"/>
</dbReference>
<dbReference type="InterPro" id="IPR042450">
    <property type="entry name" value="EEF1E1"/>
</dbReference>
<dbReference type="GO" id="GO:0005634">
    <property type="term" value="C:nucleus"/>
    <property type="evidence" value="ECO:0007669"/>
    <property type="project" value="TreeGrafter"/>
</dbReference>
<sequence>MPSLITELENFTKVRYGISSIKEVSTNNKSIGPELITSVLKLVNSKNKLSDLEFVLYRQWLEYACLYAPLFENNSTVHHLLKELNGSLTTKSYFIQDQLTIIDAIFYYLSYPVMVSLSFQDKEKYLNLSRWFNTVQQDTEIRQAKSFVIFSRT</sequence>
<organism evidence="2">
    <name type="scientific">Clastoptera arizonana</name>
    <name type="common">Arizona spittle bug</name>
    <dbReference type="NCBI Taxonomy" id="38151"/>
    <lineage>
        <taxon>Eukaryota</taxon>
        <taxon>Metazoa</taxon>
        <taxon>Ecdysozoa</taxon>
        <taxon>Arthropoda</taxon>
        <taxon>Hexapoda</taxon>
        <taxon>Insecta</taxon>
        <taxon>Pterygota</taxon>
        <taxon>Neoptera</taxon>
        <taxon>Paraneoptera</taxon>
        <taxon>Hemiptera</taxon>
        <taxon>Auchenorrhyncha</taxon>
        <taxon>Cercopoidea</taxon>
        <taxon>Clastopteridae</taxon>
        <taxon>Clastoptera</taxon>
    </lineage>
</organism>
<gene>
    <name evidence="2" type="ORF">g.36468</name>
</gene>
<evidence type="ECO:0000313" key="2">
    <source>
        <dbReference type="EMBL" id="JAS24331.1"/>
    </source>
</evidence>
<reference evidence="2" key="1">
    <citation type="submission" date="2015-12" db="EMBL/GenBank/DDBJ databases">
        <title>De novo transcriptome assembly of four potential Pierce s Disease insect vectors from Arizona vineyards.</title>
        <authorList>
            <person name="Tassone E.E."/>
        </authorList>
    </citation>
    <scope>NUCLEOTIDE SEQUENCE</scope>
</reference>
<protein>
    <recommendedName>
        <fullName evidence="1">Nuclear-export cofactor Arc1-like N-terminal domain-containing protein</fullName>
    </recommendedName>
</protein>
<dbReference type="GO" id="GO:0017101">
    <property type="term" value="C:aminoacyl-tRNA synthetase multienzyme complex"/>
    <property type="evidence" value="ECO:0007669"/>
    <property type="project" value="InterPro"/>
</dbReference>
<dbReference type="SUPFAM" id="SSF47616">
    <property type="entry name" value="GST C-terminal domain-like"/>
    <property type="match status" value="1"/>
</dbReference>
<dbReference type="GO" id="GO:0005737">
    <property type="term" value="C:cytoplasm"/>
    <property type="evidence" value="ECO:0007669"/>
    <property type="project" value="TreeGrafter"/>
</dbReference>
<dbReference type="Pfam" id="PF21972">
    <property type="entry name" value="Arc1p_N_like"/>
    <property type="match status" value="1"/>
</dbReference>
<feature type="domain" description="Nuclear-export cofactor Arc1-like N-terminal" evidence="1">
    <location>
        <begin position="59"/>
        <end position="138"/>
    </location>
</feature>